<evidence type="ECO:0000313" key="4">
    <source>
        <dbReference type="Proteomes" id="UP000628017"/>
    </source>
</evidence>
<organism evidence="3 4">
    <name type="scientific">Neptunicoccus cionae</name>
    <dbReference type="NCBI Taxonomy" id="2035344"/>
    <lineage>
        <taxon>Bacteria</taxon>
        <taxon>Pseudomonadati</taxon>
        <taxon>Pseudomonadota</taxon>
        <taxon>Alphaproteobacteria</taxon>
        <taxon>Rhodobacterales</taxon>
        <taxon>Paracoccaceae</taxon>
        <taxon>Neptunicoccus</taxon>
    </lineage>
</organism>
<dbReference type="Proteomes" id="UP000628017">
    <property type="component" value="Unassembled WGS sequence"/>
</dbReference>
<reference evidence="3" key="2">
    <citation type="submission" date="2020-09" db="EMBL/GenBank/DDBJ databases">
        <authorList>
            <person name="Sun Q."/>
            <person name="Zhou Y."/>
        </authorList>
    </citation>
    <scope>NUCLEOTIDE SEQUENCE</scope>
    <source>
        <strain evidence="3">CGMCC 1.15880</strain>
    </source>
</reference>
<dbReference type="InterPro" id="IPR036291">
    <property type="entry name" value="NAD(P)-bd_dom_sf"/>
</dbReference>
<dbReference type="RefSeq" id="WP_188678891.1">
    <property type="nucleotide sequence ID" value="NZ_BMKA01000011.1"/>
</dbReference>
<dbReference type="PANTHER" id="PTHR43669">
    <property type="entry name" value="5-KETO-D-GLUCONATE 5-REDUCTASE"/>
    <property type="match status" value="1"/>
</dbReference>
<dbReference type="EMBL" id="BMKA01000011">
    <property type="protein sequence ID" value="GGA33562.1"/>
    <property type="molecule type" value="Genomic_DNA"/>
</dbReference>
<evidence type="ECO:0008006" key="5">
    <source>
        <dbReference type="Google" id="ProtNLM"/>
    </source>
</evidence>
<dbReference type="InterPro" id="IPR002347">
    <property type="entry name" value="SDR_fam"/>
</dbReference>
<keyword evidence="2" id="KW-0560">Oxidoreductase</keyword>
<dbReference type="Gene3D" id="3.40.50.720">
    <property type="entry name" value="NAD(P)-binding Rossmann-like Domain"/>
    <property type="match status" value="1"/>
</dbReference>
<dbReference type="Pfam" id="PF13561">
    <property type="entry name" value="adh_short_C2"/>
    <property type="match status" value="1"/>
</dbReference>
<name>A0A916R4V1_9RHOB</name>
<keyword evidence="4" id="KW-1185">Reference proteome</keyword>
<dbReference type="AlphaFoldDB" id="A0A916R4V1"/>
<dbReference type="GO" id="GO:0016491">
    <property type="term" value="F:oxidoreductase activity"/>
    <property type="evidence" value="ECO:0007669"/>
    <property type="project" value="UniProtKB-KW"/>
</dbReference>
<evidence type="ECO:0000313" key="3">
    <source>
        <dbReference type="EMBL" id="GGA33562.1"/>
    </source>
</evidence>
<dbReference type="SUPFAM" id="SSF51735">
    <property type="entry name" value="NAD(P)-binding Rossmann-fold domains"/>
    <property type="match status" value="1"/>
</dbReference>
<comment type="similarity">
    <text evidence="1">Belongs to the short-chain dehydrogenases/reductases (SDR) family.</text>
</comment>
<reference evidence="3" key="1">
    <citation type="journal article" date="2014" name="Int. J. Syst. Evol. Microbiol.">
        <title>Complete genome sequence of Corynebacterium casei LMG S-19264T (=DSM 44701T), isolated from a smear-ripened cheese.</title>
        <authorList>
            <consortium name="US DOE Joint Genome Institute (JGI-PGF)"/>
            <person name="Walter F."/>
            <person name="Albersmeier A."/>
            <person name="Kalinowski J."/>
            <person name="Ruckert C."/>
        </authorList>
    </citation>
    <scope>NUCLEOTIDE SEQUENCE</scope>
    <source>
        <strain evidence="3">CGMCC 1.15880</strain>
    </source>
</reference>
<dbReference type="CDD" id="cd05233">
    <property type="entry name" value="SDR_c"/>
    <property type="match status" value="1"/>
</dbReference>
<evidence type="ECO:0000256" key="2">
    <source>
        <dbReference type="ARBA" id="ARBA00023002"/>
    </source>
</evidence>
<evidence type="ECO:0000256" key="1">
    <source>
        <dbReference type="ARBA" id="ARBA00006484"/>
    </source>
</evidence>
<comment type="caution">
    <text evidence="3">The sequence shown here is derived from an EMBL/GenBank/DDBJ whole genome shotgun (WGS) entry which is preliminary data.</text>
</comment>
<protein>
    <recommendedName>
        <fullName evidence="5">Short-chain dehydrogenase</fullName>
    </recommendedName>
</protein>
<proteinExistence type="inferred from homology"/>
<dbReference type="PANTHER" id="PTHR43669:SF3">
    <property type="entry name" value="ALCOHOL DEHYDROGENASE, PUTATIVE (AFU_ORTHOLOGUE AFUA_3G03445)-RELATED"/>
    <property type="match status" value="1"/>
</dbReference>
<sequence length="255" mass="27425">MAEIIDLAKARYPDLGHRRVVIAGGTGDVGEGIIRAWVKSGAHVVVPSRTDRKIDELRGILSDLEGPGRVDFVSGDSASFEDAEEMAKRVISEFGPVTDIVASIGGWWQKNPLWEISDEDWQSFFVSVSSAHVATVRAWVPHLPQSGTYQLILGGSAQMPVPGASIINMQQAALLMMRKVLTAELGDRLRVASQVLGPVVTRAREHVDPNWVANGEVGLVSAAIAADPAVTGVDFVSYDKSQMLETLVALKVYPG</sequence>
<accession>A0A916R4V1</accession>
<gene>
    <name evidence="3" type="ORF">GCM10011498_38490</name>
</gene>